<dbReference type="EMBL" id="KL198024">
    <property type="protein sequence ID" value="KDQ17194.1"/>
    <property type="molecule type" value="Genomic_DNA"/>
</dbReference>
<accession>A0A067MNQ3</accession>
<organism evidence="2 3">
    <name type="scientific">Botryobasidium botryosum (strain FD-172 SS1)</name>
    <dbReference type="NCBI Taxonomy" id="930990"/>
    <lineage>
        <taxon>Eukaryota</taxon>
        <taxon>Fungi</taxon>
        <taxon>Dikarya</taxon>
        <taxon>Basidiomycota</taxon>
        <taxon>Agaricomycotina</taxon>
        <taxon>Agaricomycetes</taxon>
        <taxon>Cantharellales</taxon>
        <taxon>Botryobasidiaceae</taxon>
        <taxon>Botryobasidium</taxon>
    </lineage>
</organism>
<dbReference type="InterPro" id="IPR054586">
    <property type="entry name" value="MACPF_1_fungal"/>
</dbReference>
<proteinExistence type="predicted"/>
<evidence type="ECO:0000313" key="2">
    <source>
        <dbReference type="EMBL" id="KDQ17194.1"/>
    </source>
</evidence>
<evidence type="ECO:0000259" key="1">
    <source>
        <dbReference type="Pfam" id="PF22693"/>
    </source>
</evidence>
<sequence>MQPDDAARLQELQVVLSRFGTVVATRFEMGLSLCTTEKMIFKSKETQLDEEKNLKVQLLRLLHGTVKDPNVSLDTLHVYTRGGKSSILPGLDITSWLSTVQDPANWVVIGVSSVVSTLSFLDEPRKSAVQALLASISSSQVQRLVPVFHFPGRFTEWWTADGDRRTGTGYVDVPLSVRLSILRPYTHVS</sequence>
<keyword evidence="3" id="KW-1185">Reference proteome</keyword>
<dbReference type="HOGENOM" id="CLU_1434245_0_0_1"/>
<dbReference type="AlphaFoldDB" id="A0A067MNQ3"/>
<dbReference type="Proteomes" id="UP000027195">
    <property type="component" value="Unassembled WGS sequence"/>
</dbReference>
<dbReference type="InParanoid" id="A0A067MNQ3"/>
<feature type="domain" description="MACPF-like" evidence="1">
    <location>
        <begin position="8"/>
        <end position="127"/>
    </location>
</feature>
<dbReference type="Pfam" id="PF22693">
    <property type="entry name" value="MACPF_1"/>
    <property type="match status" value="1"/>
</dbReference>
<evidence type="ECO:0000313" key="3">
    <source>
        <dbReference type="Proteomes" id="UP000027195"/>
    </source>
</evidence>
<protein>
    <recommendedName>
        <fullName evidence="1">MACPF-like domain-containing protein</fullName>
    </recommendedName>
</protein>
<reference evidence="3" key="1">
    <citation type="journal article" date="2014" name="Proc. Natl. Acad. Sci. U.S.A.">
        <title>Extensive sampling of basidiomycete genomes demonstrates inadequacy of the white-rot/brown-rot paradigm for wood decay fungi.</title>
        <authorList>
            <person name="Riley R."/>
            <person name="Salamov A.A."/>
            <person name="Brown D.W."/>
            <person name="Nagy L.G."/>
            <person name="Floudas D."/>
            <person name="Held B.W."/>
            <person name="Levasseur A."/>
            <person name="Lombard V."/>
            <person name="Morin E."/>
            <person name="Otillar R."/>
            <person name="Lindquist E.A."/>
            <person name="Sun H."/>
            <person name="LaButti K.M."/>
            <person name="Schmutz J."/>
            <person name="Jabbour D."/>
            <person name="Luo H."/>
            <person name="Baker S.E."/>
            <person name="Pisabarro A.G."/>
            <person name="Walton J.D."/>
            <person name="Blanchette R.A."/>
            <person name="Henrissat B."/>
            <person name="Martin F."/>
            <person name="Cullen D."/>
            <person name="Hibbett D.S."/>
            <person name="Grigoriev I.V."/>
        </authorList>
    </citation>
    <scope>NUCLEOTIDE SEQUENCE [LARGE SCALE GENOMIC DNA]</scope>
    <source>
        <strain evidence="3">FD-172 SS1</strain>
    </source>
</reference>
<name>A0A067MNQ3_BOTB1</name>
<gene>
    <name evidence="2" type="ORF">BOTBODRAFT_599993</name>
</gene>